<organism evidence="2 3">
    <name type="scientific">Streptomyces polychromogenes</name>
    <dbReference type="NCBI Taxonomy" id="67342"/>
    <lineage>
        <taxon>Bacteria</taxon>
        <taxon>Bacillati</taxon>
        <taxon>Actinomycetota</taxon>
        <taxon>Actinomycetes</taxon>
        <taxon>Kitasatosporales</taxon>
        <taxon>Streptomycetaceae</taxon>
        <taxon>Streptomyces</taxon>
    </lineage>
</organism>
<dbReference type="Proteomes" id="UP001501867">
    <property type="component" value="Unassembled WGS sequence"/>
</dbReference>
<sequence length="101" mass="10140">MEGPRGTSGSDWVDPGTTGTASARAGVESESGSARAAAVTTPIEEARNPRMEAMLGTPTTKRHRRTDAPSDGAPGAPPLDGRAAAPRTGEGAAYAGAGERH</sequence>
<reference evidence="2 3" key="1">
    <citation type="journal article" date="2019" name="Int. J. Syst. Evol. Microbiol.">
        <title>The Global Catalogue of Microorganisms (GCM) 10K type strain sequencing project: providing services to taxonomists for standard genome sequencing and annotation.</title>
        <authorList>
            <consortium name="The Broad Institute Genomics Platform"/>
            <consortium name="The Broad Institute Genome Sequencing Center for Infectious Disease"/>
            <person name="Wu L."/>
            <person name="Ma J."/>
        </authorList>
    </citation>
    <scope>NUCLEOTIDE SEQUENCE [LARGE SCALE GENOMIC DNA]</scope>
    <source>
        <strain evidence="2 3">JCM 4505</strain>
    </source>
</reference>
<feature type="region of interest" description="Disordered" evidence="1">
    <location>
        <begin position="1"/>
        <end position="101"/>
    </location>
</feature>
<accession>A0ABN0VZK6</accession>
<evidence type="ECO:0000313" key="2">
    <source>
        <dbReference type="EMBL" id="GAA0321281.1"/>
    </source>
</evidence>
<protein>
    <submittedName>
        <fullName evidence="2">Uncharacterized protein</fullName>
    </submittedName>
</protein>
<feature type="compositionally biased region" description="Low complexity" evidence="1">
    <location>
        <begin position="69"/>
        <end position="101"/>
    </location>
</feature>
<dbReference type="EMBL" id="BAAABV010000029">
    <property type="protein sequence ID" value="GAA0321281.1"/>
    <property type="molecule type" value="Genomic_DNA"/>
</dbReference>
<name>A0ABN0VZK6_9ACTN</name>
<comment type="caution">
    <text evidence="2">The sequence shown here is derived from an EMBL/GenBank/DDBJ whole genome shotgun (WGS) entry which is preliminary data.</text>
</comment>
<evidence type="ECO:0000313" key="3">
    <source>
        <dbReference type="Proteomes" id="UP001501867"/>
    </source>
</evidence>
<gene>
    <name evidence="2" type="ORF">GCM10010302_70570</name>
</gene>
<proteinExistence type="predicted"/>
<evidence type="ECO:0000256" key="1">
    <source>
        <dbReference type="SAM" id="MobiDB-lite"/>
    </source>
</evidence>
<keyword evidence="3" id="KW-1185">Reference proteome</keyword>